<reference evidence="6 7" key="1">
    <citation type="journal article" date="2019" name="Nat. Med.">
        <title>A library of human gut bacterial isolates paired with longitudinal multiomics data enables mechanistic microbiome research.</title>
        <authorList>
            <person name="Poyet M."/>
            <person name="Groussin M."/>
            <person name="Gibbons S.M."/>
            <person name="Avila-Pacheco J."/>
            <person name="Jiang X."/>
            <person name="Kearney S.M."/>
            <person name="Perrotta A.R."/>
            <person name="Berdy B."/>
            <person name="Zhao S."/>
            <person name="Lieberman T.D."/>
            <person name="Swanson P.K."/>
            <person name="Smith M."/>
            <person name="Roesemann S."/>
            <person name="Alexander J.E."/>
            <person name="Rich S.A."/>
            <person name="Livny J."/>
            <person name="Vlamakis H."/>
            <person name="Clish C."/>
            <person name="Bullock K."/>
            <person name="Deik A."/>
            <person name="Scott J."/>
            <person name="Pierce K.A."/>
            <person name="Xavier R.J."/>
            <person name="Alm E.J."/>
        </authorList>
    </citation>
    <scope>NUCLEOTIDE SEQUENCE [LARGE SCALE GENOMIC DNA]</scope>
    <source>
        <strain evidence="6 7">BIOML-A2</strain>
    </source>
</reference>
<name>A0A5B3GCD9_9BACT</name>
<dbReference type="SUPFAM" id="SSF51445">
    <property type="entry name" value="(Trans)glycosidases"/>
    <property type="match status" value="1"/>
</dbReference>
<dbReference type="PROSITE" id="PS00775">
    <property type="entry name" value="GLYCOSYL_HYDROL_F3"/>
    <property type="match status" value="1"/>
</dbReference>
<comment type="similarity">
    <text evidence="1 4">Belongs to the glycosyl hydrolase 3 family.</text>
</comment>
<dbReference type="InterPro" id="IPR050288">
    <property type="entry name" value="Cellulose_deg_GH3"/>
</dbReference>
<evidence type="ECO:0000313" key="6">
    <source>
        <dbReference type="EMBL" id="KAA2371288.1"/>
    </source>
</evidence>
<dbReference type="Gene3D" id="2.60.40.10">
    <property type="entry name" value="Immunoglobulins"/>
    <property type="match status" value="1"/>
</dbReference>
<dbReference type="Pfam" id="PF00933">
    <property type="entry name" value="Glyco_hydro_3"/>
    <property type="match status" value="1"/>
</dbReference>
<dbReference type="InterPro" id="IPR019800">
    <property type="entry name" value="Glyco_hydro_3_AS"/>
</dbReference>
<dbReference type="InterPro" id="IPR026891">
    <property type="entry name" value="Fn3-like"/>
</dbReference>
<dbReference type="SMART" id="SM01217">
    <property type="entry name" value="Fn3_like"/>
    <property type="match status" value="1"/>
</dbReference>
<keyword evidence="3" id="KW-0119">Carbohydrate metabolism</keyword>
<dbReference type="PANTHER" id="PTHR42715">
    <property type="entry name" value="BETA-GLUCOSIDASE"/>
    <property type="match status" value="1"/>
</dbReference>
<comment type="caution">
    <text evidence="6">The sequence shown here is derived from an EMBL/GenBank/DDBJ whole genome shotgun (WGS) entry which is preliminary data.</text>
</comment>
<dbReference type="Pfam" id="PF01915">
    <property type="entry name" value="Glyco_hydro_3_C"/>
    <property type="match status" value="1"/>
</dbReference>
<dbReference type="Proteomes" id="UP000323567">
    <property type="component" value="Unassembled WGS sequence"/>
</dbReference>
<sequence length="785" mass="87193">MCGLLSLLLPLENLATDVPQLGKDSVQRIVKSMTLEEKASLLVGLSMEDYGGEGSVAGHTLRYIPGSAGTTAPMPRYGIPPTVMADGPAGLRIDPVRKGDSLTYYCTAFPVGTMLASTWNTKLIEQVGSAIGNEVLEYGCDVILGPGMNIHRNPLCGRNFEYYSEDPLLSGKCGAAMVRGIQSQGVGASIKHFAANNQEGLRLQNDAHVSQRALREIYLRGFEIAVREGKPWTVMSSYNRLNGSYTQENRELLTTVLRDEWGYKGIVVTDWIGRRNTVAQVHAGNDLMMPGEPSQSEEIIRAVREGRLDEKEVDICVERMLKYIMRTPRFRRYTPSNRPDFTKNATIARQAAAEGIVLLSNRQKTLPLPPESRIALFGVHGYDYIGCGTGAGYVYAPYMTELNRSFTEAGFRLDSIVDNLYAQYRSFGEILYAEQNRKLVLGNRIYTPENSLTPEFIEARAATNDIAVISFGRLSGEGNDRPTLDFYLSDDERTLLERVCTIFHAAGRKVVVILNIGGVIETDSWHALPDAILVGWQGGQEGGCATVDVLSGKVSPSGRLPMTFPKDYTDHPSSQNYPLNYRSYRGDWADNTPERKFRNLGYTDYEEDIWVGYRYFNTWASDRIVFPFGFGLSYTTFEWSNAALKLSRDECLVTLQVTNSGTYPAKEVIELFVAAPGSTLPKPVRELKAFAKTRMLEPGESTMIRLCFRVNDLASFDPASASFVTDAGTYTIELASSANEIRLKLPLKIPATRRRVHNVLNPQQPICVPDFQRENVGSFRPVGGF</sequence>
<dbReference type="GO" id="GO:0005975">
    <property type="term" value="P:carbohydrate metabolic process"/>
    <property type="evidence" value="ECO:0007669"/>
    <property type="project" value="InterPro"/>
</dbReference>
<evidence type="ECO:0000256" key="1">
    <source>
        <dbReference type="ARBA" id="ARBA00005336"/>
    </source>
</evidence>
<dbReference type="InterPro" id="IPR001764">
    <property type="entry name" value="Glyco_hydro_3_N"/>
</dbReference>
<evidence type="ECO:0000256" key="3">
    <source>
        <dbReference type="ARBA" id="ARBA00023277"/>
    </source>
</evidence>
<dbReference type="Pfam" id="PF14310">
    <property type="entry name" value="Fn3-like"/>
    <property type="match status" value="1"/>
</dbReference>
<evidence type="ECO:0000259" key="5">
    <source>
        <dbReference type="SMART" id="SM01217"/>
    </source>
</evidence>
<dbReference type="Gene3D" id="3.20.20.300">
    <property type="entry name" value="Glycoside hydrolase, family 3, N-terminal domain"/>
    <property type="match status" value="1"/>
</dbReference>
<dbReference type="RefSeq" id="WP_149887112.1">
    <property type="nucleotide sequence ID" value="NZ_CP173706.1"/>
</dbReference>
<accession>A0A5B3GCD9</accession>
<dbReference type="GO" id="GO:0004553">
    <property type="term" value="F:hydrolase activity, hydrolyzing O-glycosyl compounds"/>
    <property type="evidence" value="ECO:0007669"/>
    <property type="project" value="InterPro"/>
</dbReference>
<dbReference type="InterPro" id="IPR002772">
    <property type="entry name" value="Glyco_hydro_3_C"/>
</dbReference>
<feature type="domain" description="Fibronectin type III-like" evidence="5">
    <location>
        <begin position="667"/>
        <end position="738"/>
    </location>
</feature>
<organism evidence="6 7">
    <name type="scientific">Alistipes shahii</name>
    <dbReference type="NCBI Taxonomy" id="328814"/>
    <lineage>
        <taxon>Bacteria</taxon>
        <taxon>Pseudomonadati</taxon>
        <taxon>Bacteroidota</taxon>
        <taxon>Bacteroidia</taxon>
        <taxon>Bacteroidales</taxon>
        <taxon>Rikenellaceae</taxon>
        <taxon>Alistipes</taxon>
    </lineage>
</organism>
<dbReference type="InterPro" id="IPR017853">
    <property type="entry name" value="GH"/>
</dbReference>
<dbReference type="PANTHER" id="PTHR42715:SF10">
    <property type="entry name" value="BETA-GLUCOSIDASE"/>
    <property type="match status" value="1"/>
</dbReference>
<evidence type="ECO:0000313" key="7">
    <source>
        <dbReference type="Proteomes" id="UP000323567"/>
    </source>
</evidence>
<dbReference type="InterPro" id="IPR013783">
    <property type="entry name" value="Ig-like_fold"/>
</dbReference>
<dbReference type="InterPro" id="IPR036962">
    <property type="entry name" value="Glyco_hydro_3_N_sf"/>
</dbReference>
<dbReference type="Gene3D" id="3.40.50.1700">
    <property type="entry name" value="Glycoside hydrolase family 3 C-terminal domain"/>
    <property type="match status" value="1"/>
</dbReference>
<dbReference type="AlphaFoldDB" id="A0A5B3GCD9"/>
<keyword evidence="4" id="KW-0326">Glycosidase</keyword>
<gene>
    <name evidence="6" type="ORF">F2Y13_04125</name>
</gene>
<evidence type="ECO:0000256" key="2">
    <source>
        <dbReference type="ARBA" id="ARBA00022801"/>
    </source>
</evidence>
<protein>
    <submittedName>
        <fullName evidence="6">Glycoside hydrolase family 3 protein</fullName>
    </submittedName>
</protein>
<evidence type="ECO:0000256" key="4">
    <source>
        <dbReference type="RuleBase" id="RU361161"/>
    </source>
</evidence>
<proteinExistence type="inferred from homology"/>
<keyword evidence="2 4" id="KW-0378">Hydrolase</keyword>
<dbReference type="EMBL" id="VVXK01000004">
    <property type="protein sequence ID" value="KAA2371288.1"/>
    <property type="molecule type" value="Genomic_DNA"/>
</dbReference>
<dbReference type="InterPro" id="IPR036881">
    <property type="entry name" value="Glyco_hydro_3_C_sf"/>
</dbReference>
<dbReference type="PRINTS" id="PR00133">
    <property type="entry name" value="GLHYDRLASE3"/>
</dbReference>
<dbReference type="SUPFAM" id="SSF52279">
    <property type="entry name" value="Beta-D-glucan exohydrolase, C-terminal domain"/>
    <property type="match status" value="1"/>
</dbReference>